<reference evidence="3 4" key="1">
    <citation type="journal article" date="2015" name="Genome Biol. Evol.">
        <title>Comparative Genomics of a Bacterivorous Green Alga Reveals Evolutionary Causalities and Consequences of Phago-Mixotrophic Mode of Nutrition.</title>
        <authorList>
            <person name="Burns J.A."/>
            <person name="Paasch A."/>
            <person name="Narechania A."/>
            <person name="Kim E."/>
        </authorList>
    </citation>
    <scope>NUCLEOTIDE SEQUENCE [LARGE SCALE GENOMIC DNA]</scope>
    <source>
        <strain evidence="3 4">PLY_AMNH</strain>
    </source>
</reference>
<dbReference type="Proteomes" id="UP001190700">
    <property type="component" value="Unassembled WGS sequence"/>
</dbReference>
<dbReference type="Pfam" id="PF01535">
    <property type="entry name" value="PPR"/>
    <property type="match status" value="2"/>
</dbReference>
<dbReference type="PROSITE" id="PS51375">
    <property type="entry name" value="PPR"/>
    <property type="match status" value="1"/>
</dbReference>
<dbReference type="InterPro" id="IPR011990">
    <property type="entry name" value="TPR-like_helical_dom_sf"/>
</dbReference>
<feature type="repeat" description="PPR" evidence="2">
    <location>
        <begin position="13"/>
        <end position="47"/>
    </location>
</feature>
<comment type="caution">
    <text evidence="3">The sequence shown here is derived from an EMBL/GenBank/DDBJ whole genome shotgun (WGS) entry which is preliminary data.</text>
</comment>
<protein>
    <recommendedName>
        <fullName evidence="5">Pentatricopeptide repeat-containing protein</fullName>
    </recommendedName>
</protein>
<evidence type="ECO:0000313" key="4">
    <source>
        <dbReference type="Proteomes" id="UP001190700"/>
    </source>
</evidence>
<dbReference type="Gene3D" id="1.25.40.10">
    <property type="entry name" value="Tetratricopeptide repeat domain"/>
    <property type="match status" value="1"/>
</dbReference>
<evidence type="ECO:0000256" key="1">
    <source>
        <dbReference type="ARBA" id="ARBA00022737"/>
    </source>
</evidence>
<feature type="non-terminal residue" evidence="3">
    <location>
        <position position="1"/>
    </location>
</feature>
<gene>
    <name evidence="3" type="ORF">CYMTET_30741</name>
</gene>
<evidence type="ECO:0000313" key="3">
    <source>
        <dbReference type="EMBL" id="KAK3260293.1"/>
    </source>
</evidence>
<organism evidence="3 4">
    <name type="scientific">Cymbomonas tetramitiformis</name>
    <dbReference type="NCBI Taxonomy" id="36881"/>
    <lineage>
        <taxon>Eukaryota</taxon>
        <taxon>Viridiplantae</taxon>
        <taxon>Chlorophyta</taxon>
        <taxon>Pyramimonadophyceae</taxon>
        <taxon>Pyramimonadales</taxon>
        <taxon>Pyramimonadaceae</taxon>
        <taxon>Cymbomonas</taxon>
    </lineage>
</organism>
<dbReference type="InterPro" id="IPR002885">
    <property type="entry name" value="PPR_rpt"/>
</dbReference>
<dbReference type="AlphaFoldDB" id="A0AAE0FIP8"/>
<keyword evidence="1" id="KW-0677">Repeat</keyword>
<accession>A0AAE0FIP8</accession>
<sequence length="81" mass="9120">LYADCRASAEGILASTYNTLFLMCETEGDFERGLQIMDQMKAAGTVPGIRAFDTLIRLCQRHDQDDAVQELLDDMDRLGIY</sequence>
<proteinExistence type="predicted"/>
<evidence type="ECO:0000256" key="2">
    <source>
        <dbReference type="PROSITE-ProRule" id="PRU00708"/>
    </source>
</evidence>
<evidence type="ECO:0008006" key="5">
    <source>
        <dbReference type="Google" id="ProtNLM"/>
    </source>
</evidence>
<keyword evidence="4" id="KW-1185">Reference proteome</keyword>
<dbReference type="EMBL" id="LGRX02017890">
    <property type="protein sequence ID" value="KAK3260293.1"/>
    <property type="molecule type" value="Genomic_DNA"/>
</dbReference>
<dbReference type="NCBIfam" id="TIGR00756">
    <property type="entry name" value="PPR"/>
    <property type="match status" value="1"/>
</dbReference>
<name>A0AAE0FIP8_9CHLO</name>